<protein>
    <submittedName>
        <fullName evidence="1">Uncharacterized protein</fullName>
    </submittedName>
</protein>
<reference evidence="1" key="1">
    <citation type="journal article" date="2021" name="Proc. Natl. Acad. Sci. U.S.A.">
        <title>A Catalog of Tens of Thousands of Viruses from Human Metagenomes Reveals Hidden Associations with Chronic Diseases.</title>
        <authorList>
            <person name="Tisza M.J."/>
            <person name="Buck C.B."/>
        </authorList>
    </citation>
    <scope>NUCLEOTIDE SEQUENCE</scope>
    <source>
        <strain evidence="1">CtE3x18</strain>
    </source>
</reference>
<accession>A0A8S5VEC6</accession>
<evidence type="ECO:0000313" key="1">
    <source>
        <dbReference type="EMBL" id="DAG05122.1"/>
    </source>
</evidence>
<proteinExistence type="predicted"/>
<sequence>METKMFYDAPRSISIGDIFYVIDTRERNNFSSPCRVCNDEKKLTVNGITFDCPVCGGYRPRETVVEVQHFTVATVKVYVIKQEVSTDYWAIQNYRDLQFRVFRKRGHGYNGDGNNFTRDFTSNDIKNNLNKLPDEEFLQIYSQDGYFARNCERFIFDDYKLACRAAEILNESELARLNKYNAEHGTSFAPIWDKTNDPKN</sequence>
<dbReference type="EMBL" id="BK016250">
    <property type="protein sequence ID" value="DAG05122.1"/>
    <property type="molecule type" value="Genomic_DNA"/>
</dbReference>
<organism evidence="1">
    <name type="scientific">Myoviridae sp. ctE3x18</name>
    <dbReference type="NCBI Taxonomy" id="2825059"/>
    <lineage>
        <taxon>Viruses</taxon>
        <taxon>Duplodnaviria</taxon>
        <taxon>Heunggongvirae</taxon>
        <taxon>Uroviricota</taxon>
        <taxon>Caudoviricetes</taxon>
    </lineage>
</organism>
<name>A0A8S5VEC6_9CAUD</name>